<evidence type="ECO:0000313" key="5">
    <source>
        <dbReference type="Proteomes" id="UP000318093"/>
    </source>
</evidence>
<evidence type="ECO:0000256" key="1">
    <source>
        <dbReference type="ARBA" id="ARBA00006484"/>
    </source>
</evidence>
<keyword evidence="2" id="KW-0560">Oxidoreductase</keyword>
<dbReference type="PRINTS" id="PR00080">
    <property type="entry name" value="SDRFAMILY"/>
</dbReference>
<dbReference type="EMBL" id="VBAN01000258">
    <property type="protein sequence ID" value="TMI80467.1"/>
    <property type="molecule type" value="Genomic_DNA"/>
</dbReference>
<name>A0A537JA95_9BACT</name>
<dbReference type="AlphaFoldDB" id="A0A537JA95"/>
<dbReference type="Gene3D" id="3.40.50.720">
    <property type="entry name" value="NAD(P)-binding Rossmann-like Domain"/>
    <property type="match status" value="1"/>
</dbReference>
<comment type="caution">
    <text evidence="4">The sequence shown here is derived from an EMBL/GenBank/DDBJ whole genome shotgun (WGS) entry which is preliminary data.</text>
</comment>
<dbReference type="PANTHER" id="PTHR42879:SF6">
    <property type="entry name" value="NADPH-DEPENDENT REDUCTASE BACG"/>
    <property type="match status" value="1"/>
</dbReference>
<sequence length="260" mass="27311">MDLHLRGKAALITGSSRGLGRAIAIELAREGCHIGLCARGAEPLEAAASEIRALGARVVAVTADVTTAEGMRQVVDSALRIFGGIDVLVNNVGGSVGTSFQESSESDWQRSIDLNLMPAVRASRLVIPHMHERGGGVIINITSIYGREWGGAYLRRPTYIATKAAEIAMSKALALELAPHGIRVNSVAPGSILFPGGGWERRLREDPEGMAAFIKADMPLGRLGHAEEVARVVAFLASDAASLVLGACVNVDGGQTRSLI</sequence>
<accession>A0A537JA95</accession>
<dbReference type="GO" id="GO:0016491">
    <property type="term" value="F:oxidoreductase activity"/>
    <property type="evidence" value="ECO:0007669"/>
    <property type="project" value="UniProtKB-KW"/>
</dbReference>
<proteinExistence type="inferred from homology"/>
<dbReference type="Pfam" id="PF00106">
    <property type="entry name" value="adh_short"/>
    <property type="match status" value="1"/>
</dbReference>
<evidence type="ECO:0000256" key="3">
    <source>
        <dbReference type="RuleBase" id="RU000363"/>
    </source>
</evidence>
<reference evidence="4 5" key="1">
    <citation type="journal article" date="2019" name="Nat. Microbiol.">
        <title>Mediterranean grassland soil C-N compound turnover is dependent on rainfall and depth, and is mediated by genomically divergent microorganisms.</title>
        <authorList>
            <person name="Diamond S."/>
            <person name="Andeer P.F."/>
            <person name="Li Z."/>
            <person name="Crits-Christoph A."/>
            <person name="Burstein D."/>
            <person name="Anantharaman K."/>
            <person name="Lane K.R."/>
            <person name="Thomas B.C."/>
            <person name="Pan C."/>
            <person name="Northen T.R."/>
            <person name="Banfield J.F."/>
        </authorList>
    </citation>
    <scope>NUCLEOTIDE SEQUENCE [LARGE SCALE GENOMIC DNA]</scope>
    <source>
        <strain evidence="4">NP_6</strain>
    </source>
</reference>
<gene>
    <name evidence="4" type="ORF">E6H03_08345</name>
</gene>
<evidence type="ECO:0000313" key="4">
    <source>
        <dbReference type="EMBL" id="TMI80467.1"/>
    </source>
</evidence>
<organism evidence="4 5">
    <name type="scientific">Candidatus Segetimicrobium genomatis</name>
    <dbReference type="NCBI Taxonomy" id="2569760"/>
    <lineage>
        <taxon>Bacteria</taxon>
        <taxon>Bacillati</taxon>
        <taxon>Candidatus Sysuimicrobiota</taxon>
        <taxon>Candidatus Sysuimicrobiia</taxon>
        <taxon>Candidatus Sysuimicrobiales</taxon>
        <taxon>Candidatus Segetimicrobiaceae</taxon>
        <taxon>Candidatus Segetimicrobium</taxon>
    </lineage>
</organism>
<dbReference type="InterPro" id="IPR036291">
    <property type="entry name" value="NAD(P)-bd_dom_sf"/>
</dbReference>
<dbReference type="Proteomes" id="UP000318093">
    <property type="component" value="Unassembled WGS sequence"/>
</dbReference>
<dbReference type="InterPro" id="IPR002347">
    <property type="entry name" value="SDR_fam"/>
</dbReference>
<dbReference type="PANTHER" id="PTHR42879">
    <property type="entry name" value="3-OXOACYL-(ACYL-CARRIER-PROTEIN) REDUCTASE"/>
    <property type="match status" value="1"/>
</dbReference>
<protein>
    <submittedName>
        <fullName evidence="4">SDR family oxidoreductase</fullName>
    </submittedName>
</protein>
<dbReference type="InterPro" id="IPR050259">
    <property type="entry name" value="SDR"/>
</dbReference>
<evidence type="ECO:0000256" key="2">
    <source>
        <dbReference type="ARBA" id="ARBA00023002"/>
    </source>
</evidence>
<comment type="similarity">
    <text evidence="1 3">Belongs to the short-chain dehydrogenases/reductases (SDR) family.</text>
</comment>
<dbReference type="PRINTS" id="PR00081">
    <property type="entry name" value="GDHRDH"/>
</dbReference>
<dbReference type="SUPFAM" id="SSF51735">
    <property type="entry name" value="NAD(P)-binding Rossmann-fold domains"/>
    <property type="match status" value="1"/>
</dbReference>
<dbReference type="FunFam" id="3.40.50.720:FF:000084">
    <property type="entry name" value="Short-chain dehydrogenase reductase"/>
    <property type="match status" value="1"/>
</dbReference>